<keyword evidence="4 6" id="KW-0378">Hydrolase</keyword>
<evidence type="ECO:0000256" key="2">
    <source>
        <dbReference type="ARBA" id="ARBA00018911"/>
    </source>
</evidence>
<dbReference type="InterPro" id="IPR015797">
    <property type="entry name" value="NUDIX_hydrolase-like_dom_sf"/>
</dbReference>
<dbReference type="PANTHER" id="PTHR21340:SF0">
    <property type="entry name" value="BIS(5'-NUCLEOSYL)-TETRAPHOSPHATASE [ASYMMETRICAL]"/>
    <property type="match status" value="1"/>
</dbReference>
<dbReference type="GO" id="GO:0000166">
    <property type="term" value="F:nucleotide binding"/>
    <property type="evidence" value="ECO:0007669"/>
    <property type="project" value="UniProtKB-KW"/>
</dbReference>
<organism evidence="8 9">
    <name type="scientific">Fructilactobacillus lindneri DSM 20690 = JCM 11027</name>
    <dbReference type="NCBI Taxonomy" id="1122148"/>
    <lineage>
        <taxon>Bacteria</taxon>
        <taxon>Bacillati</taxon>
        <taxon>Bacillota</taxon>
        <taxon>Bacilli</taxon>
        <taxon>Lactobacillales</taxon>
        <taxon>Lactobacillaceae</taxon>
        <taxon>Fructilactobacillus</taxon>
    </lineage>
</organism>
<dbReference type="PRINTS" id="PR00502">
    <property type="entry name" value="NUDIXFAMILY"/>
</dbReference>
<dbReference type="GO" id="GO:0004081">
    <property type="term" value="F:bis(5'-nucleosyl)-tetraphosphatase (asymmetrical) activity"/>
    <property type="evidence" value="ECO:0007669"/>
    <property type="project" value="TreeGrafter"/>
</dbReference>
<comment type="caution">
    <text evidence="8">The sequence shown here is derived from an EMBL/GenBank/DDBJ whole genome shotgun (WGS) entry which is preliminary data.</text>
</comment>
<dbReference type="PROSITE" id="PS00893">
    <property type="entry name" value="NUDIX_BOX"/>
    <property type="match status" value="1"/>
</dbReference>
<dbReference type="GO" id="GO:0006754">
    <property type="term" value="P:ATP biosynthetic process"/>
    <property type="evidence" value="ECO:0007669"/>
    <property type="project" value="TreeGrafter"/>
</dbReference>
<gene>
    <name evidence="8" type="ORF">IV52_GL000959</name>
</gene>
<dbReference type="InterPro" id="IPR051325">
    <property type="entry name" value="Nudix_hydrolase_domain"/>
</dbReference>
<sequence length="141" mass="16262">MKMANEIDGGAVVFMMKDKQPLYLLLKSATSDFWGYPKGHVEGNETLVEAAQREIREETGLVAIINPNFTTKVEYDMKNGNHKIITFFVAEVSTDVKVKRQVEEISEYRWCTYQEAFSLVTYDNLRPPLTAANQYIRSHYE</sequence>
<dbReference type="GO" id="GO:0006167">
    <property type="term" value="P:AMP biosynthetic process"/>
    <property type="evidence" value="ECO:0007669"/>
    <property type="project" value="TreeGrafter"/>
</dbReference>
<evidence type="ECO:0000259" key="7">
    <source>
        <dbReference type="PROSITE" id="PS51462"/>
    </source>
</evidence>
<dbReference type="CDD" id="cd03428">
    <property type="entry name" value="NUDIX_Ap4A_Nudt2"/>
    <property type="match status" value="1"/>
</dbReference>
<dbReference type="InterPro" id="IPR000086">
    <property type="entry name" value="NUDIX_hydrolase_dom"/>
</dbReference>
<dbReference type="InterPro" id="IPR020476">
    <property type="entry name" value="Nudix_hydrolase"/>
</dbReference>
<keyword evidence="9" id="KW-1185">Reference proteome</keyword>
<evidence type="ECO:0000256" key="4">
    <source>
        <dbReference type="ARBA" id="ARBA00022801"/>
    </source>
</evidence>
<dbReference type="SUPFAM" id="SSF55811">
    <property type="entry name" value="Nudix"/>
    <property type="match status" value="1"/>
</dbReference>
<dbReference type="AlphaFoldDB" id="A0A0R2JVD8"/>
<dbReference type="PROSITE" id="PS51462">
    <property type="entry name" value="NUDIX"/>
    <property type="match status" value="1"/>
</dbReference>
<keyword evidence="3" id="KW-0547">Nucleotide-binding</keyword>
<evidence type="ECO:0000313" key="9">
    <source>
        <dbReference type="Proteomes" id="UP000051565"/>
    </source>
</evidence>
<dbReference type="STRING" id="53444.AYR59_03315"/>
<dbReference type="Gene3D" id="3.90.79.10">
    <property type="entry name" value="Nucleoside Triphosphate Pyrophosphohydrolase"/>
    <property type="match status" value="1"/>
</dbReference>
<comment type="similarity">
    <text evidence="1 6">Belongs to the Nudix hydrolase family.</text>
</comment>
<evidence type="ECO:0000256" key="3">
    <source>
        <dbReference type="ARBA" id="ARBA00022741"/>
    </source>
</evidence>
<protein>
    <recommendedName>
        <fullName evidence="2">Bis(5'-nucleosyl)-tetraphosphatase [asymmetrical]</fullName>
    </recommendedName>
    <alternativeName>
        <fullName evidence="5">Diadenosine 5',5'''-P1,P4-tetraphosphate asymmetrical hydrolase</fullName>
    </alternativeName>
</protein>
<evidence type="ECO:0000256" key="1">
    <source>
        <dbReference type="ARBA" id="ARBA00005582"/>
    </source>
</evidence>
<dbReference type="InterPro" id="IPR003565">
    <property type="entry name" value="Tetra_PHTase"/>
</dbReference>
<evidence type="ECO:0000256" key="5">
    <source>
        <dbReference type="ARBA" id="ARBA00032644"/>
    </source>
</evidence>
<reference evidence="8 9" key="1">
    <citation type="journal article" date="2015" name="Genome Announc.">
        <title>Expanding the biotechnology potential of lactobacilli through comparative genomics of 213 strains and associated genera.</title>
        <authorList>
            <person name="Sun Z."/>
            <person name="Harris H.M."/>
            <person name="McCann A."/>
            <person name="Guo C."/>
            <person name="Argimon S."/>
            <person name="Zhang W."/>
            <person name="Yang X."/>
            <person name="Jeffery I.B."/>
            <person name="Cooney J.C."/>
            <person name="Kagawa T.F."/>
            <person name="Liu W."/>
            <person name="Song Y."/>
            <person name="Salvetti E."/>
            <person name="Wrobel A."/>
            <person name="Rasinkangas P."/>
            <person name="Parkhill J."/>
            <person name="Rea M.C."/>
            <person name="O'Sullivan O."/>
            <person name="Ritari J."/>
            <person name="Douillard F.P."/>
            <person name="Paul Ross R."/>
            <person name="Yang R."/>
            <person name="Briner A.E."/>
            <person name="Felis G.E."/>
            <person name="de Vos W.M."/>
            <person name="Barrangou R."/>
            <person name="Klaenhammer T.R."/>
            <person name="Caufield P.W."/>
            <person name="Cui Y."/>
            <person name="Zhang H."/>
            <person name="O'Toole P.W."/>
        </authorList>
    </citation>
    <scope>NUCLEOTIDE SEQUENCE [LARGE SCALE GENOMIC DNA]</scope>
    <source>
        <strain evidence="8 9">DSM 20690</strain>
    </source>
</reference>
<dbReference type="EMBL" id="JQBT01000033">
    <property type="protein sequence ID" value="KRN78682.1"/>
    <property type="molecule type" value="Genomic_DNA"/>
</dbReference>
<dbReference type="PANTHER" id="PTHR21340">
    <property type="entry name" value="DIADENOSINE 5,5-P1,P4-TETRAPHOSPHATE PYROPHOSPHOHYDROLASE MUTT"/>
    <property type="match status" value="1"/>
</dbReference>
<dbReference type="InterPro" id="IPR020084">
    <property type="entry name" value="NUDIX_hydrolase_CS"/>
</dbReference>
<dbReference type="Proteomes" id="UP000051565">
    <property type="component" value="Unassembled WGS sequence"/>
</dbReference>
<dbReference type="Pfam" id="PF00293">
    <property type="entry name" value="NUDIX"/>
    <property type="match status" value="1"/>
</dbReference>
<proteinExistence type="inferred from homology"/>
<evidence type="ECO:0000256" key="6">
    <source>
        <dbReference type="RuleBase" id="RU003476"/>
    </source>
</evidence>
<feature type="domain" description="Nudix hydrolase" evidence="7">
    <location>
        <begin position="6"/>
        <end position="133"/>
    </location>
</feature>
<accession>A0A0R2JVD8</accession>
<evidence type="ECO:0000313" key="8">
    <source>
        <dbReference type="EMBL" id="KRN78682.1"/>
    </source>
</evidence>
<dbReference type="PATRIC" id="fig|1122148.6.peg.984"/>
<name>A0A0R2JVD8_9LACO</name>